<evidence type="ECO:0000256" key="3">
    <source>
        <dbReference type="ARBA" id="ARBA00022843"/>
    </source>
</evidence>
<evidence type="ECO:0000313" key="7">
    <source>
        <dbReference type="RefSeq" id="XP_017776118.1"/>
    </source>
</evidence>
<feature type="region of interest" description="Disordered" evidence="4">
    <location>
        <begin position="70"/>
        <end position="99"/>
    </location>
</feature>
<feature type="domain" description="TRASH" evidence="5">
    <location>
        <begin position="440"/>
        <end position="478"/>
    </location>
</feature>
<dbReference type="PANTHER" id="PTHR45736">
    <property type="entry name" value="ZINC FINGER MYM-TYPE PROTEIN"/>
    <property type="match status" value="1"/>
</dbReference>
<evidence type="ECO:0000256" key="4">
    <source>
        <dbReference type="SAM" id="MobiDB-lite"/>
    </source>
</evidence>
<evidence type="ECO:0000256" key="1">
    <source>
        <dbReference type="ARBA" id="ARBA00022499"/>
    </source>
</evidence>
<dbReference type="Proteomes" id="UP000695000">
    <property type="component" value="Unplaced"/>
</dbReference>
<dbReference type="PANTHER" id="PTHR45736:SF1">
    <property type="entry name" value="WITHOUT CHILDREN, ISOFORM B"/>
    <property type="match status" value="1"/>
</dbReference>
<sequence length="1083" mass="123641">MEANKQTIEETSEESNKATMSEDNKTSDNTDVEMEEADMETSEASKEAIANAFINIDDRTDIYLMDSETKQVDEACGPSDEADDSNKKSEFASVNLDDMNAETTNVEDEVQDPIDDPMDVSQDGFDVKDSEFVAESTAILQRDSDTQTDDNSSGMDKVKEFEDETILPSDDDKDKKYTISHFQESTEKDCGVCEKKFIPKYLAQRSVDSMYICNDECLETFKQKNVDNYVEKILRLKAFAKADENTTSEEAPFTIEEMSKDIENEVESDDYCINKDPLRKCGSCRKQFDIDNYVSWEAIDFCNESCLIIFQKTINKDCAKCRCLVPDNLLAKFCVRFGNTITQFCSTTCLLCYKKTYKFCAYCQEDLRELSGPTKNFCSKRCMQVCSPDKVPKDSNRCAVCHLVKTVEVKIRKADKIFCFCGEPCFVAYKFVNNANPVKCESCPTYFEPRFDDPLIYSETGTHMICSKACQKIFLITNRKIVTCCSCSVKKYNFDMVKLFEKGCDIVYSCSNNCLQVHFERSYEVKFLRQTEPNLKQLEGVAKNSEFVVNNKSLYDIIKMTSKQNKVPIHKITLTRPIPPIKQRNVATMCKPNLSSKSTSIKPTLVSVETQTHEQSKYFVPVPCPVHVPLPLHMYTENIPMPVPIPIPLPVPIFIPTGRKSIAGIQKEITKIKNRVPADPLEAELLMMAEMAAGETKENTSSESETDEPAKPAEETFQPDETTMEASTSFGEDVLTMALKMASDFEEPSDLHAASSPVDPQCSSDLEKKKSKLKSPKRQVTPPSQSTSTDEEKPDTNLCLKYTFGVNAWKQWVTMKNAEIQRTQKTPKLFKNDILQLTADDLNFSLCLFVKEVRKPNGAEYAPDTIYYLCLGIQQYLYENGRVDNIFCDSFYEKFTNTFNEVCQKFSNLYNNSQFIVTRVEEEHLWESKQLGAHSPLVLLNTLMFFNTKHFSLTTVDEHLQLSFSHIMKHWKRNSNNPGSRHVLLRFYPPQSADGNRKKRVYEQAENEVNPLRCPVKLYEFFLSKCPESVKTRNDVFYLQPERSCVPDSPVWYSTMAMPKKPLEKMLNRVKMVKEINVALLTT</sequence>
<proteinExistence type="predicted"/>
<protein>
    <submittedName>
        <fullName evidence="7">Zinc finger MYM-type protein 3-like</fullName>
    </submittedName>
</protein>
<dbReference type="GeneID" id="108562336"/>
<dbReference type="InterPro" id="IPR011017">
    <property type="entry name" value="TRASH_dom"/>
</dbReference>
<gene>
    <name evidence="7" type="primary">LOC108562336</name>
</gene>
<feature type="domain" description="TRASH" evidence="5">
    <location>
        <begin position="398"/>
        <end position="433"/>
    </location>
</feature>
<accession>A0ABM1MNG8</accession>
<feature type="region of interest" description="Disordered" evidence="4">
    <location>
        <begin position="1"/>
        <end position="45"/>
    </location>
</feature>
<feature type="region of interest" description="Disordered" evidence="4">
    <location>
        <begin position="748"/>
        <end position="794"/>
    </location>
</feature>
<keyword evidence="2" id="KW-0597">Phosphoprotein</keyword>
<dbReference type="InterPro" id="IPR057926">
    <property type="entry name" value="QRICH1_dom"/>
</dbReference>
<feature type="region of interest" description="Disordered" evidence="4">
    <location>
        <begin position="694"/>
        <end position="726"/>
    </location>
</feature>
<reference evidence="7" key="1">
    <citation type="submission" date="2025-08" db="UniProtKB">
        <authorList>
            <consortium name="RefSeq"/>
        </authorList>
    </citation>
    <scope>IDENTIFICATION</scope>
    <source>
        <tissue evidence="7">Whole Larva</tissue>
    </source>
</reference>
<dbReference type="RefSeq" id="XP_017776118.1">
    <property type="nucleotide sequence ID" value="XM_017920629.1"/>
</dbReference>
<dbReference type="InterPro" id="IPR021893">
    <property type="entry name" value="ZMYM2-like_C"/>
</dbReference>
<feature type="compositionally biased region" description="Acidic residues" evidence="4">
    <location>
        <begin position="30"/>
        <end position="41"/>
    </location>
</feature>
<evidence type="ECO:0000256" key="2">
    <source>
        <dbReference type="ARBA" id="ARBA00022553"/>
    </source>
</evidence>
<feature type="compositionally biased region" description="Basic and acidic residues" evidence="4">
    <location>
        <begin position="14"/>
        <end position="28"/>
    </location>
</feature>
<name>A0ABM1MNG8_NICVS</name>
<organism evidence="6 7">
    <name type="scientific">Nicrophorus vespilloides</name>
    <name type="common">Boreal carrion beetle</name>
    <dbReference type="NCBI Taxonomy" id="110193"/>
    <lineage>
        <taxon>Eukaryota</taxon>
        <taxon>Metazoa</taxon>
        <taxon>Ecdysozoa</taxon>
        <taxon>Arthropoda</taxon>
        <taxon>Hexapoda</taxon>
        <taxon>Insecta</taxon>
        <taxon>Pterygota</taxon>
        <taxon>Neoptera</taxon>
        <taxon>Endopterygota</taxon>
        <taxon>Coleoptera</taxon>
        <taxon>Polyphaga</taxon>
        <taxon>Staphyliniformia</taxon>
        <taxon>Silphidae</taxon>
        <taxon>Nicrophorinae</taxon>
        <taxon>Nicrophorus</taxon>
    </lineage>
</organism>
<evidence type="ECO:0000313" key="6">
    <source>
        <dbReference type="Proteomes" id="UP000695000"/>
    </source>
</evidence>
<feature type="domain" description="TRASH" evidence="5">
    <location>
        <begin position="318"/>
        <end position="357"/>
    </location>
</feature>
<keyword evidence="6" id="KW-1185">Reference proteome</keyword>
<dbReference type="SMART" id="SM00746">
    <property type="entry name" value="TRASH"/>
    <property type="match status" value="5"/>
</dbReference>
<dbReference type="Pfam" id="PF12012">
    <property type="entry name" value="DUF3504"/>
    <property type="match status" value="1"/>
</dbReference>
<dbReference type="Pfam" id="PF25561">
    <property type="entry name" value="QRICH1"/>
    <property type="match status" value="1"/>
</dbReference>
<keyword evidence="3" id="KW-0832">Ubl conjugation</keyword>
<evidence type="ECO:0000259" key="5">
    <source>
        <dbReference type="SMART" id="SM00746"/>
    </source>
</evidence>
<feature type="domain" description="TRASH" evidence="5">
    <location>
        <begin position="190"/>
        <end position="225"/>
    </location>
</feature>
<feature type="domain" description="TRASH" evidence="5">
    <location>
        <begin position="281"/>
        <end position="314"/>
    </location>
</feature>
<dbReference type="InterPro" id="IPR051284">
    <property type="entry name" value="ZnF_MYMT-QRICH1"/>
</dbReference>
<keyword evidence="1" id="KW-1017">Isopeptide bond</keyword>